<gene>
    <name evidence="1" type="ORF">CISIN_1g042835mg</name>
</gene>
<keyword evidence="2" id="KW-1185">Reference proteome</keyword>
<dbReference type="AlphaFoldDB" id="A0A067D5J7"/>
<accession>A0A067D5J7</accession>
<organism evidence="1 2">
    <name type="scientific">Citrus sinensis</name>
    <name type="common">Sweet orange</name>
    <name type="synonym">Citrus aurantium var. sinensis</name>
    <dbReference type="NCBI Taxonomy" id="2711"/>
    <lineage>
        <taxon>Eukaryota</taxon>
        <taxon>Viridiplantae</taxon>
        <taxon>Streptophyta</taxon>
        <taxon>Embryophyta</taxon>
        <taxon>Tracheophyta</taxon>
        <taxon>Spermatophyta</taxon>
        <taxon>Magnoliopsida</taxon>
        <taxon>eudicotyledons</taxon>
        <taxon>Gunneridae</taxon>
        <taxon>Pentapetalae</taxon>
        <taxon>rosids</taxon>
        <taxon>malvids</taxon>
        <taxon>Sapindales</taxon>
        <taxon>Rutaceae</taxon>
        <taxon>Aurantioideae</taxon>
        <taxon>Citrus</taxon>
    </lineage>
</organism>
<evidence type="ECO:0000313" key="2">
    <source>
        <dbReference type="Proteomes" id="UP000027120"/>
    </source>
</evidence>
<reference evidence="1 2" key="1">
    <citation type="submission" date="2014-04" db="EMBL/GenBank/DDBJ databases">
        <authorList>
            <consortium name="International Citrus Genome Consortium"/>
            <person name="Gmitter F."/>
            <person name="Chen C."/>
            <person name="Farmerie W."/>
            <person name="Harkins T."/>
            <person name="Desany B."/>
            <person name="Mohiuddin M."/>
            <person name="Kodira C."/>
            <person name="Borodovsky M."/>
            <person name="Lomsadze A."/>
            <person name="Burns P."/>
            <person name="Jenkins J."/>
            <person name="Prochnik S."/>
            <person name="Shu S."/>
            <person name="Chapman J."/>
            <person name="Pitluck S."/>
            <person name="Schmutz J."/>
            <person name="Rokhsar D."/>
        </authorList>
    </citation>
    <scope>NUCLEOTIDE SEQUENCE</scope>
</reference>
<dbReference type="Proteomes" id="UP000027120">
    <property type="component" value="Unassembled WGS sequence"/>
</dbReference>
<sequence length="102" mass="11117">MYNGVFTPSGVRRCWLFGVDLAISHEEGKGRVWLPLNSSRADSVHQNADFYCRSELTHKAVPNRTRKASNTLSGIVVVLGVRVVGKSPLLGEYVPPGSSGDF</sequence>
<dbReference type="EMBL" id="KK793080">
    <property type="protein sequence ID" value="KDO36795.1"/>
    <property type="molecule type" value="Genomic_DNA"/>
</dbReference>
<name>A0A067D5J7_CITSI</name>
<evidence type="ECO:0000313" key="1">
    <source>
        <dbReference type="EMBL" id="KDO36795.1"/>
    </source>
</evidence>
<proteinExistence type="predicted"/>
<protein>
    <submittedName>
        <fullName evidence="1">Uncharacterized protein</fullName>
    </submittedName>
</protein>